<dbReference type="Proteomes" id="UP000030151">
    <property type="component" value="Unassembled WGS sequence"/>
</dbReference>
<evidence type="ECO:0000256" key="1">
    <source>
        <dbReference type="SAM" id="MobiDB-lite"/>
    </source>
</evidence>
<dbReference type="HOGENOM" id="CLU_731746_0_0_1"/>
<dbReference type="AlphaFoldDB" id="A0A0A1UUQ9"/>
<feature type="compositionally biased region" description="Basic and acidic residues" evidence="1">
    <location>
        <begin position="324"/>
        <end position="336"/>
    </location>
</feature>
<evidence type="ECO:0000313" key="3">
    <source>
        <dbReference type="Proteomes" id="UP000030151"/>
    </source>
</evidence>
<dbReference type="EMBL" id="JELW01000010">
    <property type="protein sequence ID" value="EXV00970.1"/>
    <property type="molecule type" value="Genomic_DNA"/>
</dbReference>
<feature type="compositionally biased region" description="Low complexity" evidence="1">
    <location>
        <begin position="337"/>
        <end position="346"/>
    </location>
</feature>
<reference evidence="2 3" key="1">
    <citation type="submission" date="2014-02" db="EMBL/GenBank/DDBJ databases">
        <title>The genome sequence of the entomopathogenic fungus Metarhizium robertsii ARSEF 2575.</title>
        <authorList>
            <person name="Giuliano Garisto Donzelli B."/>
            <person name="Roe B.A."/>
            <person name="Macmil S.L."/>
            <person name="Krasnoff S.B."/>
            <person name="Gibson D.M."/>
        </authorList>
    </citation>
    <scope>NUCLEOTIDE SEQUENCE [LARGE SCALE GENOMIC DNA]</scope>
    <source>
        <strain evidence="2 3">ARSEF 2575</strain>
    </source>
</reference>
<evidence type="ECO:0000313" key="2">
    <source>
        <dbReference type="EMBL" id="EXV00970.1"/>
    </source>
</evidence>
<comment type="caution">
    <text evidence="2">The sequence shown here is derived from an EMBL/GenBank/DDBJ whole genome shotgun (WGS) entry which is preliminary data.</text>
</comment>
<feature type="compositionally biased region" description="Basic and acidic residues" evidence="1">
    <location>
        <begin position="303"/>
        <end position="316"/>
    </location>
</feature>
<dbReference type="eggNOG" id="ENOG502T4CB">
    <property type="taxonomic scope" value="Eukaryota"/>
</dbReference>
<feature type="region of interest" description="Disordered" evidence="1">
    <location>
        <begin position="300"/>
        <end position="378"/>
    </location>
</feature>
<accession>A0A0A1UUQ9</accession>
<name>A0A0A1UUQ9_9HYPO</name>
<feature type="region of interest" description="Disordered" evidence="1">
    <location>
        <begin position="1"/>
        <end position="20"/>
    </location>
</feature>
<proteinExistence type="predicted"/>
<organism evidence="2 3">
    <name type="scientific">Metarhizium robertsii</name>
    <dbReference type="NCBI Taxonomy" id="568076"/>
    <lineage>
        <taxon>Eukaryota</taxon>
        <taxon>Fungi</taxon>
        <taxon>Dikarya</taxon>
        <taxon>Ascomycota</taxon>
        <taxon>Pezizomycotina</taxon>
        <taxon>Sordariomycetes</taxon>
        <taxon>Hypocreomycetidae</taxon>
        <taxon>Hypocreales</taxon>
        <taxon>Clavicipitaceae</taxon>
        <taxon>Metarhizium</taxon>
    </lineage>
</organism>
<evidence type="ECO:0008006" key="4">
    <source>
        <dbReference type="Google" id="ProtNLM"/>
    </source>
</evidence>
<protein>
    <recommendedName>
        <fullName evidence="4">BZIP domain-containing protein</fullName>
    </recommendedName>
</protein>
<feature type="compositionally biased region" description="Polar residues" evidence="1">
    <location>
        <begin position="355"/>
        <end position="365"/>
    </location>
</feature>
<sequence>MTTYYSMVPGQGNSELQSNSASGQIQNQGLMFPDTTPVASSAVMSNGFLDHDMHPNNFNFNSGPGSHMTPQAVDSSFHSDLRFTGGYLENQAVSNALPFETIPSSMQTPAATRVYPLRPSSPPPGPAEQPEVNFEGYPLDLVGLTIPDNGGPEELARRQLAIEQNQESHRQNPPVIPDHTLGEMAPKQVFPDFVKPSQNTSPEEKLLMERENNRLAAQLQKEDRARNNEAAKRSRLAKSEALSNATKLNITQFIRIAWLEAKVIGLGGNPGDFDCIRPDMLLKIRNDVLARMDVVYARRKKNRTEQESRRRALRNKDRQRKKAAANERFARQRAEAARAAAASAPATPETPVQAAPQSGMTNSMDWASFVPSYDFGQT</sequence>
<dbReference type="OrthoDB" id="4847496at2759"/>
<gene>
    <name evidence="2" type="ORF">X797_005994</name>
</gene>